<evidence type="ECO:0000256" key="3">
    <source>
        <dbReference type="ARBA" id="ARBA00022475"/>
    </source>
</evidence>
<dbReference type="GO" id="GO:0055085">
    <property type="term" value="P:transmembrane transport"/>
    <property type="evidence" value="ECO:0007669"/>
    <property type="project" value="InterPro"/>
</dbReference>
<dbReference type="Gene3D" id="1.10.3720.10">
    <property type="entry name" value="MetI-like"/>
    <property type="match status" value="1"/>
</dbReference>
<dbReference type="RefSeq" id="WP_048862108.1">
    <property type="nucleotide sequence ID" value="NZ_BANB01000481.1"/>
</dbReference>
<keyword evidence="5 7" id="KW-1133">Transmembrane helix</keyword>
<sequence length="356" mass="38852">MGAYLVRRLLLVIPTLFGIIAINFAVIQLAPGGPVEQAIAELKGHGAALSSRITGAGSDVQSAGSYRGAQGIDPAIIAQIKKVFGFDKPPLERFRDMIVGYLRFDFGRSFYRDATVLQLIEQKMPVSVSLGLWSTLLIYLVSIPLGIAKAVRDGSRFDVATSAVVLVAYAVPSFLFAILLVVLFAGGSFVQWFPLRGLTSEGFASFSLWGKICDYLWHIVLPTVALVVGGFASLTILVKNSFLEEIRKNYVVTARAKGAGERRVLYGHVFRNAILLVVAGFPQAFISLLFSSALLVEIIFSLDGLGLLGFESAIRRDYPVIFGTLYLFTLLGLVMQIVGDMLYTVVDPRIDFDARR</sequence>
<feature type="transmembrane region" description="Helical" evidence="7">
    <location>
        <begin position="9"/>
        <end position="30"/>
    </location>
</feature>
<evidence type="ECO:0000256" key="4">
    <source>
        <dbReference type="ARBA" id="ARBA00022692"/>
    </source>
</evidence>
<dbReference type="InterPro" id="IPR000515">
    <property type="entry name" value="MetI-like"/>
</dbReference>
<keyword evidence="3" id="KW-1003">Cell membrane</keyword>
<dbReference type="Proteomes" id="UP000032680">
    <property type="component" value="Unassembled WGS sequence"/>
</dbReference>
<comment type="subcellular location">
    <subcellularLocation>
        <location evidence="1 7">Cell membrane</location>
        <topology evidence="1 7">Multi-pass membrane protein</topology>
    </subcellularLocation>
</comment>
<dbReference type="InterPro" id="IPR035906">
    <property type="entry name" value="MetI-like_sf"/>
</dbReference>
<feature type="transmembrane region" description="Helical" evidence="7">
    <location>
        <begin position="215"/>
        <end position="238"/>
    </location>
</feature>
<comment type="similarity">
    <text evidence="7">Belongs to the binding-protein-dependent transport system permease family.</text>
</comment>
<dbReference type="AlphaFoldDB" id="A0A0D6P862"/>
<evidence type="ECO:0000313" key="10">
    <source>
        <dbReference type="Proteomes" id="UP000032680"/>
    </source>
</evidence>
<name>A0A0D6P862_9PROT</name>
<dbReference type="EMBL" id="BANB01000481">
    <property type="protein sequence ID" value="GAN77847.1"/>
    <property type="molecule type" value="Genomic_DNA"/>
</dbReference>
<evidence type="ECO:0000256" key="1">
    <source>
        <dbReference type="ARBA" id="ARBA00004651"/>
    </source>
</evidence>
<gene>
    <name evidence="9" type="ORF">Asru_0481_03</name>
</gene>
<feature type="domain" description="ABC transmembrane type-1" evidence="8">
    <location>
        <begin position="124"/>
        <end position="339"/>
    </location>
</feature>
<feature type="transmembrane region" description="Helical" evidence="7">
    <location>
        <begin position="130"/>
        <end position="151"/>
    </location>
</feature>
<proteinExistence type="inferred from homology"/>
<dbReference type="PANTHER" id="PTHR30465:SF66">
    <property type="entry name" value="INNER MEMBRANE ABC TRANSPORTER PERMEASE PROTEIN YEJB"/>
    <property type="match status" value="1"/>
</dbReference>
<dbReference type="PROSITE" id="PS50928">
    <property type="entry name" value="ABC_TM1"/>
    <property type="match status" value="1"/>
</dbReference>
<dbReference type="SUPFAM" id="SSF161098">
    <property type="entry name" value="MetI-like"/>
    <property type="match status" value="1"/>
</dbReference>
<comment type="caution">
    <text evidence="9">The sequence shown here is derived from an EMBL/GenBank/DDBJ whole genome shotgun (WGS) entry which is preliminary data.</text>
</comment>
<accession>A0A0D6P862</accession>
<reference evidence="9 10" key="1">
    <citation type="submission" date="2012-11" db="EMBL/GenBank/DDBJ databases">
        <title>Whole genome sequence of Acidisphaera rubrifaciens HS-AP3.</title>
        <authorList>
            <person name="Azuma Y."/>
            <person name="Higashiura N."/>
            <person name="Hirakawa H."/>
            <person name="Matsushita K."/>
        </authorList>
    </citation>
    <scope>NUCLEOTIDE SEQUENCE [LARGE SCALE GENOMIC DNA]</scope>
    <source>
        <strain evidence="9 10">HS-AP3</strain>
    </source>
</reference>
<dbReference type="GO" id="GO:0042884">
    <property type="term" value="P:microcin transport"/>
    <property type="evidence" value="ECO:0007669"/>
    <property type="project" value="TreeGrafter"/>
</dbReference>
<dbReference type="PANTHER" id="PTHR30465">
    <property type="entry name" value="INNER MEMBRANE ABC TRANSPORTER"/>
    <property type="match status" value="1"/>
</dbReference>
<keyword evidence="6 7" id="KW-0472">Membrane</keyword>
<dbReference type="OrthoDB" id="7834831at2"/>
<feature type="transmembrane region" description="Helical" evidence="7">
    <location>
        <begin position="320"/>
        <end position="346"/>
    </location>
</feature>
<protein>
    <submittedName>
        <fullName evidence="9">ABC transporter oligopeptide permease OppB</fullName>
    </submittedName>
</protein>
<keyword evidence="2 7" id="KW-0813">Transport</keyword>
<keyword evidence="4 7" id="KW-0812">Transmembrane</keyword>
<evidence type="ECO:0000256" key="6">
    <source>
        <dbReference type="ARBA" id="ARBA00023136"/>
    </source>
</evidence>
<evidence type="ECO:0000256" key="7">
    <source>
        <dbReference type="RuleBase" id="RU363032"/>
    </source>
</evidence>
<dbReference type="Pfam" id="PF00528">
    <property type="entry name" value="BPD_transp_1"/>
    <property type="match status" value="1"/>
</dbReference>
<dbReference type="GO" id="GO:0005886">
    <property type="term" value="C:plasma membrane"/>
    <property type="evidence" value="ECO:0007669"/>
    <property type="project" value="UniProtKB-SubCell"/>
</dbReference>
<evidence type="ECO:0000259" key="8">
    <source>
        <dbReference type="PROSITE" id="PS50928"/>
    </source>
</evidence>
<organism evidence="9 10">
    <name type="scientific">Acidisphaera rubrifaciens HS-AP3</name>
    <dbReference type="NCBI Taxonomy" id="1231350"/>
    <lineage>
        <taxon>Bacteria</taxon>
        <taxon>Pseudomonadati</taxon>
        <taxon>Pseudomonadota</taxon>
        <taxon>Alphaproteobacteria</taxon>
        <taxon>Acetobacterales</taxon>
        <taxon>Acetobacteraceae</taxon>
        <taxon>Acidisphaera</taxon>
    </lineage>
</organism>
<dbReference type="NCBIfam" id="NF011712">
    <property type="entry name" value="PRK15133.1"/>
    <property type="match status" value="1"/>
</dbReference>
<evidence type="ECO:0000256" key="5">
    <source>
        <dbReference type="ARBA" id="ARBA00022989"/>
    </source>
</evidence>
<feature type="transmembrane region" description="Helical" evidence="7">
    <location>
        <begin position="273"/>
        <end position="300"/>
    </location>
</feature>
<evidence type="ECO:0000256" key="2">
    <source>
        <dbReference type="ARBA" id="ARBA00022448"/>
    </source>
</evidence>
<feature type="transmembrane region" description="Helical" evidence="7">
    <location>
        <begin position="163"/>
        <end position="195"/>
    </location>
</feature>
<dbReference type="CDD" id="cd06261">
    <property type="entry name" value="TM_PBP2"/>
    <property type="match status" value="1"/>
</dbReference>
<evidence type="ECO:0000313" key="9">
    <source>
        <dbReference type="EMBL" id="GAN77847.1"/>
    </source>
</evidence>
<keyword evidence="10" id="KW-1185">Reference proteome</keyword>